<dbReference type="OrthoDB" id="8564954at2"/>
<sequence>MMIRTNLIAVALAFAFATSPALAAPVYGDKAQDRAAILKMAGTFKVTFDMRETVPFVAGYEAYKSKLSGGHEVVRVVVDTPDLIALQHLLVVDMKDGKKPMVIKHWRQDWAWQPKSVLTYAGPGRWTLTPVAATDAKGAWSQTVYQTDDSPRYGGIGRWRYDDGVTRWTSDETLRPLARRDATRHPPYDHYLGVNRHALTPNGWVHEQDNAKIGPKDGKPATYVHETVINNYVPATDFPAQAAEDYWVKTADYWAAVRADWDRVIKAKKGVTLAEEPEFGSTTGHELMLTAEDIISGEAKEDAAIAEAKALIEKETSK</sequence>
<dbReference type="RefSeq" id="WP_127742346.1">
    <property type="nucleotide sequence ID" value="NZ_SACN01000001.1"/>
</dbReference>
<dbReference type="Proteomes" id="UP000282971">
    <property type="component" value="Unassembled WGS sequence"/>
</dbReference>
<protein>
    <submittedName>
        <fullName evidence="2">Uncharacterized protein</fullName>
    </submittedName>
</protein>
<keyword evidence="3" id="KW-1185">Reference proteome</keyword>
<organism evidence="2 3">
    <name type="scientific">Sphingomonas crocodyli</name>
    <dbReference type="NCBI Taxonomy" id="1979270"/>
    <lineage>
        <taxon>Bacteria</taxon>
        <taxon>Pseudomonadati</taxon>
        <taxon>Pseudomonadota</taxon>
        <taxon>Alphaproteobacteria</taxon>
        <taxon>Sphingomonadales</taxon>
        <taxon>Sphingomonadaceae</taxon>
        <taxon>Sphingomonas</taxon>
    </lineage>
</organism>
<dbReference type="AlphaFoldDB" id="A0A437M7J5"/>
<dbReference type="Pfam" id="PF20311">
    <property type="entry name" value="DUF6607"/>
    <property type="match status" value="1"/>
</dbReference>
<comment type="caution">
    <text evidence="2">The sequence shown here is derived from an EMBL/GenBank/DDBJ whole genome shotgun (WGS) entry which is preliminary data.</text>
</comment>
<evidence type="ECO:0000256" key="1">
    <source>
        <dbReference type="SAM" id="SignalP"/>
    </source>
</evidence>
<proteinExistence type="predicted"/>
<name>A0A437M7J5_9SPHN</name>
<feature type="chain" id="PRO_5019144482" evidence="1">
    <location>
        <begin position="24"/>
        <end position="318"/>
    </location>
</feature>
<gene>
    <name evidence="2" type="ORF">EOD43_06860</name>
</gene>
<reference evidence="2 3" key="1">
    <citation type="submission" date="2019-01" db="EMBL/GenBank/DDBJ databases">
        <authorList>
            <person name="Chen W.-M."/>
        </authorList>
    </citation>
    <scope>NUCLEOTIDE SEQUENCE [LARGE SCALE GENOMIC DNA]</scope>
    <source>
        <strain evidence="2 3">CCP-7</strain>
    </source>
</reference>
<feature type="signal peptide" evidence="1">
    <location>
        <begin position="1"/>
        <end position="23"/>
    </location>
</feature>
<dbReference type="EMBL" id="SACN01000001">
    <property type="protein sequence ID" value="RVT93583.1"/>
    <property type="molecule type" value="Genomic_DNA"/>
</dbReference>
<keyword evidence="1" id="KW-0732">Signal</keyword>
<evidence type="ECO:0000313" key="2">
    <source>
        <dbReference type="EMBL" id="RVT93583.1"/>
    </source>
</evidence>
<dbReference type="InterPro" id="IPR046715">
    <property type="entry name" value="DUF6607"/>
</dbReference>
<accession>A0A437M7J5</accession>
<evidence type="ECO:0000313" key="3">
    <source>
        <dbReference type="Proteomes" id="UP000282971"/>
    </source>
</evidence>